<dbReference type="CDD" id="cd05403">
    <property type="entry name" value="NT_KNTase_like"/>
    <property type="match status" value="1"/>
</dbReference>
<keyword evidence="5" id="KW-0479">Metal-binding</keyword>
<evidence type="ECO:0000256" key="6">
    <source>
        <dbReference type="ARBA" id="ARBA00022741"/>
    </source>
</evidence>
<evidence type="ECO:0000256" key="7">
    <source>
        <dbReference type="ARBA" id="ARBA00022840"/>
    </source>
</evidence>
<comment type="catalytic activity">
    <reaction evidence="11">
        <text>O-(5'-adenylyl)-L-tyrosyl-[protein] + ATP = O-[5'-(adenylyl-(5'-&gt;3')-adenylyl)]-L-tyrosyl-[protein] + diphosphate</text>
        <dbReference type="Rhea" id="RHEA:66528"/>
        <dbReference type="Rhea" id="RHEA-COMP:13846"/>
        <dbReference type="Rhea" id="RHEA-COMP:17046"/>
        <dbReference type="ChEBI" id="CHEBI:30616"/>
        <dbReference type="ChEBI" id="CHEBI:33019"/>
        <dbReference type="ChEBI" id="CHEBI:83624"/>
        <dbReference type="ChEBI" id="CHEBI:167160"/>
    </reaction>
</comment>
<evidence type="ECO:0000256" key="1">
    <source>
        <dbReference type="ARBA" id="ARBA00001946"/>
    </source>
</evidence>
<keyword evidence="15" id="KW-1185">Reference proteome</keyword>
<sequence>MHKKELKEKYKIKSIEIFGSYTRNEQKETSDVDILVEFYEALDLI</sequence>
<dbReference type="GO" id="GO:0070733">
    <property type="term" value="F:AMPylase activity"/>
    <property type="evidence" value="ECO:0007669"/>
    <property type="project" value="UniProtKB-EC"/>
</dbReference>
<evidence type="ECO:0000256" key="11">
    <source>
        <dbReference type="ARBA" id="ARBA00047518"/>
    </source>
</evidence>
<dbReference type="KEGG" id="mig:Metig_1484"/>
<dbReference type="GO" id="GO:0046872">
    <property type="term" value="F:metal ion binding"/>
    <property type="evidence" value="ECO:0007669"/>
    <property type="project" value="UniProtKB-KW"/>
</dbReference>
<proteinExistence type="inferred from homology"/>
<evidence type="ECO:0000256" key="10">
    <source>
        <dbReference type="ARBA" id="ARBA00038276"/>
    </source>
</evidence>
<dbReference type="STRING" id="880724.Metig_1484"/>
<keyword evidence="3" id="KW-0808">Transferase</keyword>
<dbReference type="EMBL" id="CP002737">
    <property type="protein sequence ID" value="AEF97018.1"/>
    <property type="molecule type" value="Genomic_DNA"/>
</dbReference>
<keyword evidence="4" id="KW-0548">Nucleotidyltransferase</keyword>
<evidence type="ECO:0000256" key="4">
    <source>
        <dbReference type="ARBA" id="ARBA00022695"/>
    </source>
</evidence>
<evidence type="ECO:0000256" key="8">
    <source>
        <dbReference type="ARBA" id="ARBA00022842"/>
    </source>
</evidence>
<protein>
    <recommendedName>
        <fullName evidence="9">protein adenylyltransferase</fullName>
        <ecNumber evidence="9">2.7.7.108</ecNumber>
    </recommendedName>
</protein>
<comment type="similarity">
    <text evidence="10">Belongs to the MntA antitoxin family.</text>
</comment>
<keyword evidence="6" id="KW-0547">Nucleotide-binding</keyword>
<dbReference type="Pfam" id="PF01909">
    <property type="entry name" value="NTP_transf_2"/>
    <property type="match status" value="1"/>
</dbReference>
<evidence type="ECO:0000313" key="15">
    <source>
        <dbReference type="Proteomes" id="UP000009227"/>
    </source>
</evidence>
<keyword evidence="7" id="KW-0067">ATP-binding</keyword>
<evidence type="ECO:0000256" key="9">
    <source>
        <dbReference type="ARBA" id="ARBA00034531"/>
    </source>
</evidence>
<dbReference type="HOGENOM" id="CLU_3194504_0_0_2"/>
<keyword evidence="2" id="KW-1277">Toxin-antitoxin system</keyword>
<dbReference type="PANTHER" id="PTHR33571">
    <property type="entry name" value="SSL8005 PROTEIN"/>
    <property type="match status" value="1"/>
</dbReference>
<dbReference type="SUPFAM" id="SSF81301">
    <property type="entry name" value="Nucleotidyltransferase"/>
    <property type="match status" value="1"/>
</dbReference>
<evidence type="ECO:0000256" key="12">
    <source>
        <dbReference type="ARBA" id="ARBA00048696"/>
    </source>
</evidence>
<dbReference type="Gene3D" id="3.30.460.10">
    <property type="entry name" value="Beta Polymerase, domain 2"/>
    <property type="match status" value="1"/>
</dbReference>
<dbReference type="InterPro" id="IPR043519">
    <property type="entry name" value="NT_sf"/>
</dbReference>
<dbReference type="EC" id="2.7.7.108" evidence="9"/>
<dbReference type="GO" id="GO:0005524">
    <property type="term" value="F:ATP binding"/>
    <property type="evidence" value="ECO:0007669"/>
    <property type="project" value="UniProtKB-KW"/>
</dbReference>
<dbReference type="Proteomes" id="UP000009227">
    <property type="component" value="Chromosome"/>
</dbReference>
<comment type="cofactor">
    <cofactor evidence="1">
        <name>Mg(2+)</name>
        <dbReference type="ChEBI" id="CHEBI:18420"/>
    </cofactor>
</comment>
<evidence type="ECO:0000259" key="13">
    <source>
        <dbReference type="Pfam" id="PF01909"/>
    </source>
</evidence>
<keyword evidence="8" id="KW-0460">Magnesium</keyword>
<organism evidence="15">
    <name type="scientific">Methanotorris igneus (strain DSM 5666 / JCM 11834 / Kol 5)</name>
    <dbReference type="NCBI Taxonomy" id="880724"/>
    <lineage>
        <taxon>Archaea</taxon>
        <taxon>Methanobacteriati</taxon>
        <taxon>Methanobacteriota</taxon>
        <taxon>Methanomada group</taxon>
        <taxon>Methanococci</taxon>
        <taxon>Methanococcales</taxon>
        <taxon>Methanocaldococcaceae</taxon>
        <taxon>Methanotorris</taxon>
    </lineage>
</organism>
<dbReference type="PANTHER" id="PTHR33571:SF19">
    <property type="entry name" value="PROTEIN ADENYLYLTRANSFERASE MJ0128-RELATED"/>
    <property type="match status" value="1"/>
</dbReference>
<accession>F6BAK5</accession>
<evidence type="ECO:0000313" key="14">
    <source>
        <dbReference type="EMBL" id="AEF97018.1"/>
    </source>
</evidence>
<name>F6BAK5_METIK</name>
<dbReference type="InterPro" id="IPR002934">
    <property type="entry name" value="Polymerase_NTP_transf_dom"/>
</dbReference>
<dbReference type="InterPro" id="IPR052038">
    <property type="entry name" value="Type-VII_TA_antitoxin"/>
</dbReference>
<evidence type="ECO:0000256" key="5">
    <source>
        <dbReference type="ARBA" id="ARBA00022723"/>
    </source>
</evidence>
<feature type="domain" description="Polymerase nucleotidyl transferase" evidence="13">
    <location>
        <begin position="2"/>
        <end position="41"/>
    </location>
</feature>
<reference evidence="14 15" key="1">
    <citation type="submission" date="2011-05" db="EMBL/GenBank/DDBJ databases">
        <title>Complete sequence of Methanotorris igneus Kol 5.</title>
        <authorList>
            <consortium name="US DOE Joint Genome Institute"/>
            <person name="Lucas S."/>
            <person name="Han J."/>
            <person name="Lapidus A."/>
            <person name="Cheng J.-F."/>
            <person name="Goodwin L."/>
            <person name="Pitluck S."/>
            <person name="Peters L."/>
            <person name="Mikhailova N."/>
            <person name="Chertkov O."/>
            <person name="Han C."/>
            <person name="Tapia R."/>
            <person name="Land M."/>
            <person name="Hauser L."/>
            <person name="Kyrpides N."/>
            <person name="Ivanova N."/>
            <person name="Pagani I."/>
            <person name="Sieprawska-Lupa M."/>
            <person name="Whitman W."/>
            <person name="Woyke T."/>
        </authorList>
    </citation>
    <scope>NUCLEOTIDE SEQUENCE [LARGE SCALE GENOMIC DNA]</scope>
    <source>
        <strain evidence="15">DSM 5666 / JCM 11834 / Kol 5</strain>
    </source>
</reference>
<comment type="catalytic activity">
    <reaction evidence="12">
        <text>L-tyrosyl-[protein] + ATP = O-(5'-adenylyl)-L-tyrosyl-[protein] + diphosphate</text>
        <dbReference type="Rhea" id="RHEA:54288"/>
        <dbReference type="Rhea" id="RHEA-COMP:10136"/>
        <dbReference type="Rhea" id="RHEA-COMP:13846"/>
        <dbReference type="ChEBI" id="CHEBI:30616"/>
        <dbReference type="ChEBI" id="CHEBI:33019"/>
        <dbReference type="ChEBI" id="CHEBI:46858"/>
        <dbReference type="ChEBI" id="CHEBI:83624"/>
        <dbReference type="EC" id="2.7.7.108"/>
    </reaction>
</comment>
<evidence type="ECO:0000256" key="3">
    <source>
        <dbReference type="ARBA" id="ARBA00022679"/>
    </source>
</evidence>
<evidence type="ECO:0000256" key="2">
    <source>
        <dbReference type="ARBA" id="ARBA00022649"/>
    </source>
</evidence>
<dbReference type="AlphaFoldDB" id="F6BAK5"/>
<gene>
    <name evidence="14" type="ordered locus">Metig_1484</name>
</gene>